<feature type="compositionally biased region" description="Basic residues" evidence="1">
    <location>
        <begin position="266"/>
        <end position="281"/>
    </location>
</feature>
<evidence type="ECO:0000256" key="1">
    <source>
        <dbReference type="SAM" id="MobiDB-lite"/>
    </source>
</evidence>
<accession>A0A225UG74</accession>
<dbReference type="OrthoDB" id="124126at2759"/>
<protein>
    <recommendedName>
        <fullName evidence="2">PiggyBac transposable element-derived protein domain-containing protein</fullName>
    </recommendedName>
</protein>
<proteinExistence type="predicted"/>
<dbReference type="STRING" id="4795.A0A225UG74"/>
<gene>
    <name evidence="3" type="ORF">PHMEG_00038878</name>
</gene>
<organism evidence="3 4">
    <name type="scientific">Phytophthora megakarya</name>
    <dbReference type="NCBI Taxonomy" id="4795"/>
    <lineage>
        <taxon>Eukaryota</taxon>
        <taxon>Sar</taxon>
        <taxon>Stramenopiles</taxon>
        <taxon>Oomycota</taxon>
        <taxon>Peronosporomycetes</taxon>
        <taxon>Peronosporales</taxon>
        <taxon>Peronosporaceae</taxon>
        <taxon>Phytophthora</taxon>
    </lineage>
</organism>
<feature type="domain" description="PiggyBac transposable element-derived protein" evidence="2">
    <location>
        <begin position="38"/>
        <end position="353"/>
    </location>
</feature>
<feature type="region of interest" description="Disordered" evidence="1">
    <location>
        <begin position="1"/>
        <end position="26"/>
    </location>
</feature>
<dbReference type="EMBL" id="NBNE01018566">
    <property type="protein sequence ID" value="OWY92207.1"/>
    <property type="molecule type" value="Genomic_DNA"/>
</dbReference>
<dbReference type="Proteomes" id="UP000198211">
    <property type="component" value="Unassembled WGS sequence"/>
</dbReference>
<sequence length="375" mass="42683">MLDERVNGLHAKQVARGKKQPHFTPKTKEQLRVELLNMAAITPRELCVFIGLLIARSIAPNKEKLANHWRTTDEGAIPRGCFGSFMARDRFMHLSRNLHFSRNDDERAAKDRAWKLRPIIDALQRRFASGFTPPAIMAFDEAMLPSRSTFNRMRVYMKDKPHKWGTKLFMLCCSSTAYCIRFEVYCGKTERSGRSASTDYKSGPATVVRNLRAVFGATASPNGDMRLVVTDRFYSAVPLLMQLLTMGFYSIGTVRTDRLGLSSLLPKKKKGDKTKPPKIPKNRPSNIERGTFTVAEATKVPDMRVLRWWDTRAVHMLSTGGSLELDRIVRRDKLSGEQQEVVCPRIVKDYQRCGRARPASTSKESSIILYVQFIY</sequence>
<dbReference type="PANTHER" id="PTHR46599:SF3">
    <property type="entry name" value="PIGGYBAC TRANSPOSABLE ELEMENT-DERIVED PROTEIN 4"/>
    <property type="match status" value="1"/>
</dbReference>
<dbReference type="AlphaFoldDB" id="A0A225UG74"/>
<dbReference type="Pfam" id="PF13843">
    <property type="entry name" value="DDE_Tnp_1_7"/>
    <property type="match status" value="1"/>
</dbReference>
<reference evidence="4" key="1">
    <citation type="submission" date="2017-03" db="EMBL/GenBank/DDBJ databases">
        <title>Phytopthora megakarya and P. palmivora, two closely related causual agents of cacao black pod achieved similar genome size and gene model numbers by different mechanisms.</title>
        <authorList>
            <person name="Ali S."/>
            <person name="Shao J."/>
            <person name="Larry D.J."/>
            <person name="Kronmiller B."/>
            <person name="Shen D."/>
            <person name="Strem M.D."/>
            <person name="Melnick R.L."/>
            <person name="Guiltinan M.J."/>
            <person name="Tyler B.M."/>
            <person name="Meinhardt L.W."/>
            <person name="Bailey B.A."/>
        </authorList>
    </citation>
    <scope>NUCLEOTIDE SEQUENCE [LARGE SCALE GENOMIC DNA]</scope>
    <source>
        <strain evidence="4">zdho120</strain>
    </source>
</reference>
<keyword evidence="4" id="KW-1185">Reference proteome</keyword>
<dbReference type="InterPro" id="IPR029526">
    <property type="entry name" value="PGBD"/>
</dbReference>
<feature type="non-terminal residue" evidence="3">
    <location>
        <position position="375"/>
    </location>
</feature>
<dbReference type="PANTHER" id="PTHR46599">
    <property type="entry name" value="PIGGYBAC TRANSPOSABLE ELEMENT-DERIVED PROTEIN 4"/>
    <property type="match status" value="1"/>
</dbReference>
<name>A0A225UG74_9STRA</name>
<feature type="region of interest" description="Disordered" evidence="1">
    <location>
        <begin position="265"/>
        <end position="286"/>
    </location>
</feature>
<evidence type="ECO:0000313" key="3">
    <source>
        <dbReference type="EMBL" id="OWY92207.1"/>
    </source>
</evidence>
<evidence type="ECO:0000313" key="4">
    <source>
        <dbReference type="Proteomes" id="UP000198211"/>
    </source>
</evidence>
<evidence type="ECO:0000259" key="2">
    <source>
        <dbReference type="Pfam" id="PF13843"/>
    </source>
</evidence>
<comment type="caution">
    <text evidence="3">The sequence shown here is derived from an EMBL/GenBank/DDBJ whole genome shotgun (WGS) entry which is preliminary data.</text>
</comment>